<dbReference type="Proteomes" id="UP000799118">
    <property type="component" value="Unassembled WGS sequence"/>
</dbReference>
<accession>A0A6A4H1N9</accession>
<name>A0A6A4H1N9_9AGAR</name>
<dbReference type="AlphaFoldDB" id="A0A6A4H1N9"/>
<reference evidence="1" key="1">
    <citation type="journal article" date="2019" name="Environ. Microbiol.">
        <title>Fungal ecological strategies reflected in gene transcription - a case study of two litter decomposers.</title>
        <authorList>
            <person name="Barbi F."/>
            <person name="Kohler A."/>
            <person name="Barry K."/>
            <person name="Baskaran P."/>
            <person name="Daum C."/>
            <person name="Fauchery L."/>
            <person name="Ihrmark K."/>
            <person name="Kuo A."/>
            <person name="LaButti K."/>
            <person name="Lipzen A."/>
            <person name="Morin E."/>
            <person name="Grigoriev I.V."/>
            <person name="Henrissat B."/>
            <person name="Lindahl B."/>
            <person name="Martin F."/>
        </authorList>
    </citation>
    <scope>NUCLEOTIDE SEQUENCE</scope>
    <source>
        <strain evidence="1">JB14</strain>
    </source>
</reference>
<keyword evidence="2" id="KW-1185">Reference proteome</keyword>
<gene>
    <name evidence="1" type="ORF">BT96DRAFT_1001183</name>
</gene>
<evidence type="ECO:0000313" key="2">
    <source>
        <dbReference type="Proteomes" id="UP000799118"/>
    </source>
</evidence>
<dbReference type="EMBL" id="ML769619">
    <property type="protein sequence ID" value="KAE9391578.1"/>
    <property type="molecule type" value="Genomic_DNA"/>
</dbReference>
<proteinExistence type="predicted"/>
<sequence length="415" mass="45854">MSSFDKYTRPSPNFPYSSSFFMQLTFAEASKLDMPDTFPEGALINYVFLLHEPGPVEDDLACFIGNDDLVLASSDLLPIMAELKAAFDAGNRSVALTIQLQEGIERTNVLHFQKLHLFRLINNNREAVSLALDLYYHVQTSLSSLLPVDVVAHLHNSCITGAMRGCTASDFPLWKLGTLLYENYVDEDVMNSLCELAYFCLAAAQPRVDPTFLILLTLFFNNTVYQDGRVDSPNMEDLRERDSSSFIHEAAFSALKQLIEGINLPQVSFMLKGAIKHQHPGSGSCGIGALAWIESMNNSSAPVWTNQTSSLYCDCFLSDLLLYNMLSEGLLSSQSHWYSRCLTCSFDNVKCKTSTNVNVGYEDYNMLAPGDSHPMYAFISCQAVVTSPSMAFDGIDNLFAPSKKTVLGLGGSKVT</sequence>
<evidence type="ECO:0000313" key="1">
    <source>
        <dbReference type="EMBL" id="KAE9391578.1"/>
    </source>
</evidence>
<protein>
    <submittedName>
        <fullName evidence="1">Uncharacterized protein</fullName>
    </submittedName>
</protein>
<dbReference type="OrthoDB" id="3048892at2759"/>
<organism evidence="1 2">
    <name type="scientific">Gymnopus androsaceus JB14</name>
    <dbReference type="NCBI Taxonomy" id="1447944"/>
    <lineage>
        <taxon>Eukaryota</taxon>
        <taxon>Fungi</taxon>
        <taxon>Dikarya</taxon>
        <taxon>Basidiomycota</taxon>
        <taxon>Agaricomycotina</taxon>
        <taxon>Agaricomycetes</taxon>
        <taxon>Agaricomycetidae</taxon>
        <taxon>Agaricales</taxon>
        <taxon>Marasmiineae</taxon>
        <taxon>Omphalotaceae</taxon>
        <taxon>Gymnopus</taxon>
    </lineage>
</organism>